<accession>A0A420DHC9</accession>
<feature type="transmembrane region" description="Helical" evidence="1">
    <location>
        <begin position="58"/>
        <end position="78"/>
    </location>
</feature>
<evidence type="ECO:0000313" key="2">
    <source>
        <dbReference type="EMBL" id="RKE93628.1"/>
    </source>
</evidence>
<protein>
    <recommendedName>
        <fullName evidence="4">MotA/TolQ/ExbB proton channel domain-containing protein</fullName>
    </recommendedName>
</protein>
<keyword evidence="1" id="KW-1133">Transmembrane helix</keyword>
<reference evidence="2 3" key="1">
    <citation type="submission" date="2018-09" db="EMBL/GenBank/DDBJ databases">
        <title>Genomic Encyclopedia of Archaeal and Bacterial Type Strains, Phase II (KMG-II): from individual species to whole genera.</title>
        <authorList>
            <person name="Goeker M."/>
        </authorList>
    </citation>
    <scope>NUCLEOTIDE SEQUENCE [LARGE SCALE GENOMIC DNA]</scope>
    <source>
        <strain evidence="2 3">DSM 11458</strain>
    </source>
</reference>
<comment type="caution">
    <text evidence="2">The sequence shown here is derived from an EMBL/GenBank/DDBJ whole genome shotgun (WGS) entry which is preliminary data.</text>
</comment>
<keyword evidence="3" id="KW-1185">Reference proteome</keyword>
<evidence type="ECO:0000256" key="1">
    <source>
        <dbReference type="SAM" id="Phobius"/>
    </source>
</evidence>
<dbReference type="AlphaFoldDB" id="A0A420DHC9"/>
<evidence type="ECO:0008006" key="4">
    <source>
        <dbReference type="Google" id="ProtNLM"/>
    </source>
</evidence>
<proteinExistence type="predicted"/>
<name>A0A420DHC9_9RHOB</name>
<evidence type="ECO:0000313" key="3">
    <source>
        <dbReference type="Proteomes" id="UP000284407"/>
    </source>
</evidence>
<dbReference type="Proteomes" id="UP000284407">
    <property type="component" value="Unassembled WGS sequence"/>
</dbReference>
<gene>
    <name evidence="2" type="ORF">C8N30_2705</name>
</gene>
<dbReference type="EMBL" id="RAQK01000002">
    <property type="protein sequence ID" value="RKE93628.1"/>
    <property type="molecule type" value="Genomic_DNA"/>
</dbReference>
<dbReference type="RefSeq" id="WP_037967909.1">
    <property type="nucleotide sequence ID" value="NZ_RAQK01000002.1"/>
</dbReference>
<keyword evidence="1" id="KW-0472">Membrane</keyword>
<organism evidence="2 3">
    <name type="scientific">Sulfitobacter guttiformis</name>
    <dbReference type="NCBI Taxonomy" id="74349"/>
    <lineage>
        <taxon>Bacteria</taxon>
        <taxon>Pseudomonadati</taxon>
        <taxon>Pseudomonadota</taxon>
        <taxon>Alphaproteobacteria</taxon>
        <taxon>Rhodobacterales</taxon>
        <taxon>Roseobacteraceae</taxon>
        <taxon>Sulfitobacter</taxon>
    </lineage>
</organism>
<sequence>MAFITNSAENSKKPIVYVFTGTAGLLSAVGFVFGIAAMGFAIIGELMNTTSGVTETTLYLFVSGAGLFTSSTILGLLYEISISLKKLR</sequence>
<feature type="transmembrane region" description="Helical" evidence="1">
    <location>
        <begin position="15"/>
        <end position="43"/>
    </location>
</feature>
<keyword evidence="1" id="KW-0812">Transmembrane</keyword>